<evidence type="ECO:0000313" key="3">
    <source>
        <dbReference type="Proteomes" id="UP001602058"/>
    </source>
</evidence>
<dbReference type="Proteomes" id="UP001602058">
    <property type="component" value="Unassembled WGS sequence"/>
</dbReference>
<evidence type="ECO:0000259" key="1">
    <source>
        <dbReference type="Pfam" id="PF09995"/>
    </source>
</evidence>
<dbReference type="GO" id="GO:0016491">
    <property type="term" value="F:oxidoreductase activity"/>
    <property type="evidence" value="ECO:0007669"/>
    <property type="project" value="UniProtKB-KW"/>
</dbReference>
<accession>A0ABW6UGR5</accession>
<dbReference type="EMBL" id="JBIAWJ010000003">
    <property type="protein sequence ID" value="MFF4521749.1"/>
    <property type="molecule type" value="Genomic_DNA"/>
</dbReference>
<dbReference type="EC" id="1.-.-.-" evidence="2"/>
<evidence type="ECO:0000313" key="2">
    <source>
        <dbReference type="EMBL" id="MFF4521749.1"/>
    </source>
</evidence>
<dbReference type="PANTHER" id="PTHR36124">
    <property type="match status" value="1"/>
</dbReference>
<feature type="domain" description="ER-bound oxygenase mpaB/mpaB'/Rubber oxygenase catalytic" evidence="1">
    <location>
        <begin position="39"/>
        <end position="232"/>
    </location>
</feature>
<keyword evidence="3" id="KW-1185">Reference proteome</keyword>
<dbReference type="InterPro" id="IPR018713">
    <property type="entry name" value="MPAB/Lcp_cat_dom"/>
</dbReference>
<protein>
    <submittedName>
        <fullName evidence="2">Oxygenase MpaB family protein</fullName>
        <ecNumber evidence="2">1.-.-.-</ecNumber>
    </submittedName>
</protein>
<comment type="caution">
    <text evidence="2">The sequence shown here is derived from an EMBL/GenBank/DDBJ whole genome shotgun (WGS) entry which is preliminary data.</text>
</comment>
<dbReference type="Pfam" id="PF09995">
    <property type="entry name" value="MPAB_Lcp_cat"/>
    <property type="match status" value="1"/>
</dbReference>
<proteinExistence type="predicted"/>
<dbReference type="RefSeq" id="WP_351078025.1">
    <property type="nucleotide sequence ID" value="NZ_JBEOZG010000004.1"/>
</dbReference>
<gene>
    <name evidence="2" type="ORF">ACFY1D_09910</name>
</gene>
<sequence>MTAAMPGAHQAYARLVLETMPEESRVGLTLGFVRTFGIPEIARVLHGTGRMTDDPRGRAKATGVAMFALIGQGLDSTEGRRVVEGLRRIHDRPDITAELMAYVLACFTVCPLRFIDDHGHRAVTDEERDAAYAFHRGLSDALGLPDAPDGHQDLARVESWMRDYESRHFAPSEAGRALWEATSKGLLAARLPAPLAALAPAVAASLLDRPLRTALGVRRPPAPVRILVTRALRSRAGTARRQHS</sequence>
<name>A0ABW6UGR5_9ACTN</name>
<reference evidence="2 3" key="1">
    <citation type="submission" date="2024-10" db="EMBL/GenBank/DDBJ databases">
        <title>The Natural Products Discovery Center: Release of the First 8490 Sequenced Strains for Exploring Actinobacteria Biosynthetic Diversity.</title>
        <authorList>
            <person name="Kalkreuter E."/>
            <person name="Kautsar S.A."/>
            <person name="Yang D."/>
            <person name="Bader C.D."/>
            <person name="Teijaro C.N."/>
            <person name="Fluegel L."/>
            <person name="Davis C.M."/>
            <person name="Simpson J.R."/>
            <person name="Lauterbach L."/>
            <person name="Steele A.D."/>
            <person name="Gui C."/>
            <person name="Meng S."/>
            <person name="Li G."/>
            <person name="Viehrig K."/>
            <person name="Ye F."/>
            <person name="Su P."/>
            <person name="Kiefer A.F."/>
            <person name="Nichols A."/>
            <person name="Cepeda A.J."/>
            <person name="Yan W."/>
            <person name="Fan B."/>
            <person name="Jiang Y."/>
            <person name="Adhikari A."/>
            <person name="Zheng C.-J."/>
            <person name="Schuster L."/>
            <person name="Cowan T.M."/>
            <person name="Smanski M.J."/>
            <person name="Chevrette M.G."/>
            <person name="De Carvalho L.P.S."/>
            <person name="Shen B."/>
        </authorList>
    </citation>
    <scope>NUCLEOTIDE SEQUENCE [LARGE SCALE GENOMIC DNA]</scope>
    <source>
        <strain evidence="2 3">NPDC001390</strain>
    </source>
</reference>
<dbReference type="PANTHER" id="PTHR36124:SF1">
    <property type="entry name" value="ER-BOUND OXYGENASE MPAB_MPAB'_RUBBER OXYGENASE CATALYTIC DOMAIN-CONTAINING PROTEIN"/>
    <property type="match status" value="1"/>
</dbReference>
<dbReference type="InterPro" id="IPR046366">
    <property type="entry name" value="MPAB"/>
</dbReference>
<keyword evidence="2" id="KW-0560">Oxidoreductase</keyword>
<organism evidence="2 3">
    <name type="scientific">Streptomyces bluensis</name>
    <dbReference type="NCBI Taxonomy" id="33897"/>
    <lineage>
        <taxon>Bacteria</taxon>
        <taxon>Bacillati</taxon>
        <taxon>Actinomycetota</taxon>
        <taxon>Actinomycetes</taxon>
        <taxon>Kitasatosporales</taxon>
        <taxon>Streptomycetaceae</taxon>
        <taxon>Streptomyces</taxon>
    </lineage>
</organism>